<accession>A0ABN3DP66</accession>
<feature type="region of interest" description="Disordered" evidence="1">
    <location>
        <begin position="851"/>
        <end position="870"/>
    </location>
</feature>
<name>A0ABN3DP66_9ACTN</name>
<evidence type="ECO:0000313" key="3">
    <source>
        <dbReference type="EMBL" id="GAA2238237.1"/>
    </source>
</evidence>
<gene>
    <name evidence="3" type="ORF">GCM10010104_36600</name>
</gene>
<comment type="caution">
    <text evidence="3">The sequence shown here is derived from an EMBL/GenBank/DDBJ whole genome shotgun (WGS) entry which is preliminary data.</text>
</comment>
<dbReference type="Proteomes" id="UP001501474">
    <property type="component" value="Unassembled WGS sequence"/>
</dbReference>
<evidence type="ECO:0000256" key="1">
    <source>
        <dbReference type="SAM" id="MobiDB-lite"/>
    </source>
</evidence>
<feature type="domain" description="Putative endonuclease Z1" evidence="2">
    <location>
        <begin position="427"/>
        <end position="665"/>
    </location>
</feature>
<evidence type="ECO:0000313" key="4">
    <source>
        <dbReference type="Proteomes" id="UP001501474"/>
    </source>
</evidence>
<reference evidence="3 4" key="1">
    <citation type="journal article" date="2019" name="Int. J. Syst. Evol. Microbiol.">
        <title>The Global Catalogue of Microorganisms (GCM) 10K type strain sequencing project: providing services to taxonomists for standard genome sequencing and annotation.</title>
        <authorList>
            <consortium name="The Broad Institute Genomics Platform"/>
            <consortium name="The Broad Institute Genome Sequencing Center for Infectious Disease"/>
            <person name="Wu L."/>
            <person name="Ma J."/>
        </authorList>
    </citation>
    <scope>NUCLEOTIDE SEQUENCE [LARGE SCALE GENOMIC DNA]</scope>
    <source>
        <strain evidence="3 4">JCM 3053</strain>
    </source>
</reference>
<evidence type="ECO:0000259" key="2">
    <source>
        <dbReference type="Pfam" id="PF10593"/>
    </source>
</evidence>
<dbReference type="InterPro" id="IPR018310">
    <property type="entry name" value="Put_endonuclease_Z1-dom"/>
</dbReference>
<protein>
    <submittedName>
        <fullName evidence="3">Z1 domain-containing protein</fullName>
    </submittedName>
</protein>
<feature type="compositionally biased region" description="Low complexity" evidence="1">
    <location>
        <begin position="857"/>
        <end position="868"/>
    </location>
</feature>
<organism evidence="3 4">
    <name type="scientific">Streptomyces indiaensis</name>
    <dbReference type="NCBI Taxonomy" id="284033"/>
    <lineage>
        <taxon>Bacteria</taxon>
        <taxon>Bacillati</taxon>
        <taxon>Actinomycetota</taxon>
        <taxon>Actinomycetes</taxon>
        <taxon>Kitasatosporales</taxon>
        <taxon>Streptomycetaceae</taxon>
        <taxon>Streptomyces</taxon>
    </lineage>
</organism>
<proteinExistence type="predicted"/>
<dbReference type="EMBL" id="BAAART010000074">
    <property type="protein sequence ID" value="GAA2238237.1"/>
    <property type="molecule type" value="Genomic_DNA"/>
</dbReference>
<keyword evidence="4" id="KW-1185">Reference proteome</keyword>
<dbReference type="Pfam" id="PF10593">
    <property type="entry name" value="Z1"/>
    <property type="match status" value="1"/>
</dbReference>
<sequence>MTLSSDPMTLALRMAEAMLLETEKPNRTPETLRSIAETVRTMLAATGKDVSAERIARELEARFDVWVPPAVHIEDPYDHQPWLSDRQEKIEWAYWDRYRTWLTHRSGWKPPTVEALSDSTNTVLSLLESPERPGEWSVKGLTYGQVQSGKTANYTGLICKAVDAGYQVVVVLTGAHESLRHQTQARLDLEFLGFNSRFTRQQTDDSTYIGVGNLSMKNPPLCLSITTRDKDFSASVFESTPVDPRRVRLLAVVKKNARILENLKDWLGNFTAAQEDGRRLIKDLPLLLIDDEADYASVDTRKPRRGKSASDSEHDPTRINQCIRDLLNLFEKRAYVGYTATPFANIFIDDRTDHPDYRDDLFPRNFMVALRPPTNYCGPEIVFGLDDASADVIREPLPVIRAVADEALWVPDGHGKEHQPHRLLPNSLRQALDSFVLATAVRKARTEYLGSRSGHNTMLVHVTRYKAVQFAVARQLTDHFTGMDNLWGDRGAAGSALRLRLRELWENDFVPTYTELSERSDLPGLIGEPVTWEQVESLIAGVLSECAAGVKTINGDAADVLEYEASTPATVVAVGGDKLSRGLTLEGLTVSYYLRTSKTYDTLMQMGRWFGYRPGYLDVTRLYTTKELVDSYVHVTRASRELMDLVSYLAETGRTPEDVGMRVQDGYEHLQVTAAAKMRNSTSVSLCSSGQRPETLYMRTNEQALRDNHARLERLVAAVEGCDEVPQPLRRGAQGFFRQGVPASAVVQFLDGFAASPRTLQANPQTLVDYISQQNSRGELIRWTVAVTTGNAPGTFTLDGRELRMVKRKLAGLQETIAAGTDYQVGVLVSPVHEAIGLPVEAYRQLASGAESKEGATGRAASRASGHAIRSRRDPAEGLLLVYPVDPGDQVDGVRPKGLPLVGYALSLPVSTTARPKRYRVNDIYLRELQKMLTGAGDDPEEGEE</sequence>